<dbReference type="Proteomes" id="UP000247591">
    <property type="component" value="Unassembled WGS sequence"/>
</dbReference>
<organism evidence="2 3">
    <name type="scientific">Williamsia limnetica</name>
    <dbReference type="NCBI Taxonomy" id="882452"/>
    <lineage>
        <taxon>Bacteria</taxon>
        <taxon>Bacillati</taxon>
        <taxon>Actinomycetota</taxon>
        <taxon>Actinomycetes</taxon>
        <taxon>Mycobacteriales</taxon>
        <taxon>Nocardiaceae</taxon>
        <taxon>Williamsia</taxon>
    </lineage>
</organism>
<feature type="region of interest" description="Disordered" evidence="1">
    <location>
        <begin position="110"/>
        <end position="130"/>
    </location>
</feature>
<sequence>MGRAPLRSGSCPTGRAPLRSVSCPTGRAPLRSVSCPTGRAPLRSVSFPTGRAPLRSVSCLALHVHNHVRFRSVFAIRARAAPLGDVRDTAHPAASSGEVSQVALRSVRRRARLPGLQPTTSEYRQADRTDRSAPRWIVHLRIDRRASDVRVRQGSGAQSAVAISDPAKSKRRVPRQLADANESSRPSRPAERRPRDLAGPSRPTARTPSAHCARRPSARVDVSDPLARRTRKPREGAESPGIELGLAARHRHLLRPSPLPANPPLAAGQGAR</sequence>
<comment type="caution">
    <text evidence="2">The sequence shown here is derived from an EMBL/GenBank/DDBJ whole genome shotgun (WGS) entry which is preliminary data.</text>
</comment>
<dbReference type="EMBL" id="QJSP01000021">
    <property type="protein sequence ID" value="PYE12579.1"/>
    <property type="molecule type" value="Genomic_DNA"/>
</dbReference>
<dbReference type="AlphaFoldDB" id="A0A318RHB1"/>
<reference evidence="2 3" key="1">
    <citation type="submission" date="2018-06" db="EMBL/GenBank/DDBJ databases">
        <title>Genomic Encyclopedia of Type Strains, Phase IV (KMG-IV): sequencing the most valuable type-strain genomes for metagenomic binning, comparative biology and taxonomic classification.</title>
        <authorList>
            <person name="Goeker M."/>
        </authorList>
    </citation>
    <scope>NUCLEOTIDE SEQUENCE [LARGE SCALE GENOMIC DNA]</scope>
    <source>
        <strain evidence="2 3">DSM 45521</strain>
    </source>
</reference>
<name>A0A318RHB1_WILLI</name>
<protein>
    <submittedName>
        <fullName evidence="2">Uncharacterized protein</fullName>
    </submittedName>
</protein>
<accession>A0A318RHB1</accession>
<evidence type="ECO:0000313" key="2">
    <source>
        <dbReference type="EMBL" id="PYE12579.1"/>
    </source>
</evidence>
<evidence type="ECO:0000313" key="3">
    <source>
        <dbReference type="Proteomes" id="UP000247591"/>
    </source>
</evidence>
<feature type="region of interest" description="Disordered" evidence="1">
    <location>
        <begin position="148"/>
        <end position="272"/>
    </location>
</feature>
<gene>
    <name evidence="2" type="ORF">DFR67_1219</name>
</gene>
<keyword evidence="3" id="KW-1185">Reference proteome</keyword>
<proteinExistence type="predicted"/>
<evidence type="ECO:0000256" key="1">
    <source>
        <dbReference type="SAM" id="MobiDB-lite"/>
    </source>
</evidence>
<feature type="region of interest" description="Disordered" evidence="1">
    <location>
        <begin position="1"/>
        <end position="23"/>
    </location>
</feature>